<sequence>MNNWRLLLLALVAVFQPITSFTERSLVDGRQQCCDRQTDTLLRDLRPNLYVTNRLAKPFWSLRRLNFRDETREDRQLRQRVTLFPRRSTERSLENIRERNLKQSPLITSRFTRVDYRTVVSDVVGRTNEALSRYSQSRDDSRINRLSNERQDREMQLNGRTNKLLSRYSQSRDKSRINRLINERQDRVMQRDVRTNELLSRYSQAGDESRINRLSNERQDREMQRNGRTNEFISRYSQSRDESRINRLSNERQDREISKTDRMEFRSETVHRMTSTRASRDSLWMQRVAEDRTRVYHESRRLLERERVNKPTHERREQERHAEQRRSLSENSNVINRVRDMRVNFRDQKRENRARSAVSLQHSNAHRQSRATVKENTDLSVSDERMLSDRREIRESRLINDRNVRDRVVENRRDTRLTERLSKETRDDQFVRESRVESRASRRTAERDSRVADQRARSRNIQNFRDARSDSKLSLYDNTLRGSDASRSQTAYRGTMANRERNIVDNRFRNVESARARDNSIIIQKLDTENELISNWQYIFYSIQAAYICGFIIQTLTPNRYEKSKIG</sequence>
<organism evidence="3 4">
    <name type="scientific">Arctia plantaginis</name>
    <name type="common">Wood tiger moth</name>
    <name type="synonym">Phalaena plantaginis</name>
    <dbReference type="NCBI Taxonomy" id="874455"/>
    <lineage>
        <taxon>Eukaryota</taxon>
        <taxon>Metazoa</taxon>
        <taxon>Ecdysozoa</taxon>
        <taxon>Arthropoda</taxon>
        <taxon>Hexapoda</taxon>
        <taxon>Insecta</taxon>
        <taxon>Pterygota</taxon>
        <taxon>Neoptera</taxon>
        <taxon>Endopterygota</taxon>
        <taxon>Lepidoptera</taxon>
        <taxon>Glossata</taxon>
        <taxon>Ditrysia</taxon>
        <taxon>Noctuoidea</taxon>
        <taxon>Erebidae</taxon>
        <taxon>Arctiinae</taxon>
        <taxon>Arctia</taxon>
    </lineage>
</organism>
<dbReference type="AlphaFoldDB" id="A0A8S1B2X0"/>
<evidence type="ECO:0000313" key="3">
    <source>
        <dbReference type="EMBL" id="CAB3253289.1"/>
    </source>
</evidence>
<keyword evidence="2" id="KW-0732">Signal</keyword>
<feature type="region of interest" description="Disordered" evidence="1">
    <location>
        <begin position="424"/>
        <end position="457"/>
    </location>
</feature>
<feature type="chain" id="PRO_5035930254" evidence="2">
    <location>
        <begin position="21"/>
        <end position="567"/>
    </location>
</feature>
<dbReference type="OrthoDB" id="6773612at2759"/>
<feature type="compositionally biased region" description="Basic and acidic residues" evidence="1">
    <location>
        <begin position="238"/>
        <end position="271"/>
    </location>
</feature>
<keyword evidence="4" id="KW-1185">Reference proteome</keyword>
<feature type="compositionally biased region" description="Basic and acidic residues" evidence="1">
    <location>
        <begin position="424"/>
        <end position="456"/>
    </location>
</feature>
<feature type="compositionally biased region" description="Basic and acidic residues" evidence="1">
    <location>
        <begin position="372"/>
        <end position="384"/>
    </location>
</feature>
<feature type="region of interest" description="Disordered" evidence="1">
    <location>
        <begin position="304"/>
        <end position="384"/>
    </location>
</feature>
<gene>
    <name evidence="3" type="ORF">APLA_LOCUS14012</name>
</gene>
<comment type="caution">
    <text evidence="3">The sequence shown here is derived from an EMBL/GenBank/DDBJ whole genome shotgun (WGS) entry which is preliminary data.</text>
</comment>
<dbReference type="EMBL" id="CADEBC010000561">
    <property type="protein sequence ID" value="CAB3253289.1"/>
    <property type="molecule type" value="Genomic_DNA"/>
</dbReference>
<dbReference type="Proteomes" id="UP000494106">
    <property type="component" value="Unassembled WGS sequence"/>
</dbReference>
<feature type="compositionally biased region" description="Basic and acidic residues" evidence="1">
    <location>
        <begin position="304"/>
        <end position="328"/>
    </location>
</feature>
<accession>A0A8S1B2X0</accession>
<feature type="compositionally biased region" description="Polar residues" evidence="1">
    <location>
        <begin position="226"/>
        <end position="237"/>
    </location>
</feature>
<proteinExistence type="predicted"/>
<feature type="compositionally biased region" description="Basic and acidic residues" evidence="1">
    <location>
        <begin position="208"/>
        <end position="225"/>
    </location>
</feature>
<protein>
    <submittedName>
        <fullName evidence="3">Uncharacterized protein</fullName>
    </submittedName>
</protein>
<feature type="compositionally biased region" description="Basic and acidic residues" evidence="1">
    <location>
        <begin position="337"/>
        <end position="354"/>
    </location>
</feature>
<feature type="region of interest" description="Disordered" evidence="1">
    <location>
        <begin position="208"/>
        <end position="280"/>
    </location>
</feature>
<evidence type="ECO:0000313" key="4">
    <source>
        <dbReference type="Proteomes" id="UP000494106"/>
    </source>
</evidence>
<evidence type="ECO:0000256" key="2">
    <source>
        <dbReference type="SAM" id="SignalP"/>
    </source>
</evidence>
<feature type="signal peptide" evidence="2">
    <location>
        <begin position="1"/>
        <end position="20"/>
    </location>
</feature>
<name>A0A8S1B2X0_ARCPL</name>
<evidence type="ECO:0000256" key="1">
    <source>
        <dbReference type="SAM" id="MobiDB-lite"/>
    </source>
</evidence>
<reference evidence="3 4" key="1">
    <citation type="submission" date="2020-04" db="EMBL/GenBank/DDBJ databases">
        <authorList>
            <person name="Wallbank WR R."/>
            <person name="Pardo Diaz C."/>
            <person name="Kozak K."/>
            <person name="Martin S."/>
            <person name="Jiggins C."/>
            <person name="Moest M."/>
            <person name="Warren A I."/>
            <person name="Byers J.R.P. K."/>
            <person name="Montejo-Kovacevich G."/>
            <person name="Yen C E."/>
        </authorList>
    </citation>
    <scope>NUCLEOTIDE SEQUENCE [LARGE SCALE GENOMIC DNA]</scope>
</reference>